<name>A0ABR8XTU7_9BACL</name>
<evidence type="ECO:0000313" key="2">
    <source>
        <dbReference type="Proteomes" id="UP000619101"/>
    </source>
</evidence>
<gene>
    <name evidence="1" type="ORF">H9635_01285</name>
</gene>
<organism evidence="1 2">
    <name type="scientific">Solibacillus faecavium</name>
    <dbReference type="NCBI Taxonomy" id="2762221"/>
    <lineage>
        <taxon>Bacteria</taxon>
        <taxon>Bacillati</taxon>
        <taxon>Bacillota</taxon>
        <taxon>Bacilli</taxon>
        <taxon>Bacillales</taxon>
        <taxon>Caryophanaceae</taxon>
        <taxon>Solibacillus</taxon>
    </lineage>
</organism>
<protein>
    <recommendedName>
        <fullName evidence="3">Glycosyl transferase</fullName>
    </recommendedName>
</protein>
<sequence>MQTTLKAKRFTFAQIVKLSPVFASKLLFWKTFKHSLNLDNPQTFSEKLMWLKLFEDVEFKVRFTDKVKMREYMIALGYSHLLVPIIGIFEEIEDIIFEQLPRKFVMKCTHGSGFTIVCENKRELDYQKTRLQLAEMMATNYALINAEPHYLKIKPRIIIEKYIEPSRSDISNAYKIHCFHGEPKIIELALKRNTRNEQSVMLTPDWEDTGYIEKKLPYEISESKPKQLEDLLAIAKKLSKPFTYVRVDLNIVDEKIYFNKLSFTPDACLNIDIHEQANRELGQWLELNIGKRKQPISIARSKS</sequence>
<dbReference type="InterPro" id="IPR029465">
    <property type="entry name" value="ATPgrasp_TupA"/>
</dbReference>
<evidence type="ECO:0008006" key="3">
    <source>
        <dbReference type="Google" id="ProtNLM"/>
    </source>
</evidence>
<reference evidence="1 2" key="1">
    <citation type="submission" date="2020-08" db="EMBL/GenBank/DDBJ databases">
        <title>A Genomic Blueprint of the Chicken Gut Microbiome.</title>
        <authorList>
            <person name="Gilroy R."/>
            <person name="Ravi A."/>
            <person name="Getino M."/>
            <person name="Pursley I."/>
            <person name="Horton D.L."/>
            <person name="Alikhan N.-F."/>
            <person name="Baker D."/>
            <person name="Gharbi K."/>
            <person name="Hall N."/>
            <person name="Watson M."/>
            <person name="Adriaenssens E.M."/>
            <person name="Foster-Nyarko E."/>
            <person name="Jarju S."/>
            <person name="Secka A."/>
            <person name="Antonio M."/>
            <person name="Oren A."/>
            <person name="Chaudhuri R."/>
            <person name="La Ragione R.M."/>
            <person name="Hildebrand F."/>
            <person name="Pallen M.J."/>
        </authorList>
    </citation>
    <scope>NUCLEOTIDE SEQUENCE [LARGE SCALE GENOMIC DNA]</scope>
    <source>
        <strain evidence="1 2">A46</strain>
    </source>
</reference>
<accession>A0ABR8XTU7</accession>
<keyword evidence="2" id="KW-1185">Reference proteome</keyword>
<dbReference type="RefSeq" id="WP_191698334.1">
    <property type="nucleotide sequence ID" value="NZ_JACSPZ010000001.1"/>
</dbReference>
<dbReference type="EMBL" id="JACSPZ010000001">
    <property type="protein sequence ID" value="MBD8035351.1"/>
    <property type="molecule type" value="Genomic_DNA"/>
</dbReference>
<evidence type="ECO:0000313" key="1">
    <source>
        <dbReference type="EMBL" id="MBD8035351.1"/>
    </source>
</evidence>
<dbReference type="Proteomes" id="UP000619101">
    <property type="component" value="Unassembled WGS sequence"/>
</dbReference>
<comment type="caution">
    <text evidence="1">The sequence shown here is derived from an EMBL/GenBank/DDBJ whole genome shotgun (WGS) entry which is preliminary data.</text>
</comment>
<dbReference type="Pfam" id="PF14305">
    <property type="entry name" value="ATPgrasp_TupA"/>
    <property type="match status" value="1"/>
</dbReference>
<proteinExistence type="predicted"/>